<dbReference type="Pfam" id="PF01965">
    <property type="entry name" value="DJ-1_PfpI"/>
    <property type="match status" value="1"/>
</dbReference>
<dbReference type="Proteomes" id="UP000279959">
    <property type="component" value="Chromosome"/>
</dbReference>
<keyword evidence="3" id="KW-0315">Glutamine amidotransferase</keyword>
<name>A0A494WE78_9SPHN</name>
<dbReference type="Gene3D" id="3.40.50.880">
    <property type="match status" value="1"/>
</dbReference>
<dbReference type="InterPro" id="IPR006286">
    <property type="entry name" value="C56_PfpI-like"/>
</dbReference>
<accession>A0A494WE78</accession>
<dbReference type="CDD" id="cd03134">
    <property type="entry name" value="GATase1_PfpI_like"/>
    <property type="match status" value="1"/>
</dbReference>
<dbReference type="AlphaFoldDB" id="A0A494WE78"/>
<comment type="similarity">
    <text evidence="1">Belongs to the peptidase C56 family.</text>
</comment>
<dbReference type="NCBIfam" id="TIGR01382">
    <property type="entry name" value="PfpI"/>
    <property type="match status" value="1"/>
</dbReference>
<dbReference type="KEGG" id="sami:SAMIE_1025560"/>
<evidence type="ECO:0000313" key="4">
    <source>
        <dbReference type="Proteomes" id="UP000279959"/>
    </source>
</evidence>
<keyword evidence="4" id="KW-1185">Reference proteome</keyword>
<dbReference type="InterPro" id="IPR002818">
    <property type="entry name" value="DJ-1/PfpI"/>
</dbReference>
<dbReference type="InterPro" id="IPR029062">
    <property type="entry name" value="Class_I_gatase-like"/>
</dbReference>
<dbReference type="EMBL" id="AP018664">
    <property type="protein sequence ID" value="BBD99055.1"/>
    <property type="molecule type" value="Genomic_DNA"/>
</dbReference>
<evidence type="ECO:0000313" key="3">
    <source>
        <dbReference type="EMBL" id="BBD99055.1"/>
    </source>
</evidence>
<feature type="domain" description="DJ-1/PfpI" evidence="2">
    <location>
        <begin position="55"/>
        <end position="218"/>
    </location>
</feature>
<proteinExistence type="inferred from homology"/>
<keyword evidence="3" id="KW-0808">Transferase</keyword>
<dbReference type="PROSITE" id="PS51276">
    <property type="entry name" value="PEPTIDASE_C56_PFPI"/>
    <property type="match status" value="1"/>
</dbReference>
<gene>
    <name evidence="3" type="ORF">SAMIE_1025560</name>
</gene>
<reference evidence="3 4" key="1">
    <citation type="submission" date="2018-05" db="EMBL/GenBank/DDBJ databases">
        <title>Complete Genome Sequence of the Nonylphenol-Degrading Bacterium Sphingobium amiense DSM 16289T.</title>
        <authorList>
            <person name="Ootsuka M."/>
            <person name="Nishizawa T."/>
            <person name="Ohta H."/>
        </authorList>
    </citation>
    <scope>NUCLEOTIDE SEQUENCE [LARGE SCALE GENOMIC DNA]</scope>
    <source>
        <strain evidence="3 4">DSM 16289</strain>
    </source>
</reference>
<evidence type="ECO:0000259" key="2">
    <source>
        <dbReference type="Pfam" id="PF01965"/>
    </source>
</evidence>
<dbReference type="PANTHER" id="PTHR42733">
    <property type="entry name" value="DJ-1 PROTEIN"/>
    <property type="match status" value="1"/>
</dbReference>
<dbReference type="PANTHER" id="PTHR42733:SF12">
    <property type="entry name" value="PROTEINASE"/>
    <property type="match status" value="1"/>
</dbReference>
<evidence type="ECO:0000256" key="1">
    <source>
        <dbReference type="ARBA" id="ARBA00008542"/>
    </source>
</evidence>
<protein>
    <submittedName>
        <fullName evidence="3">Type 1 glutamine amidotransferase</fullName>
    </submittedName>
</protein>
<dbReference type="SUPFAM" id="SSF52317">
    <property type="entry name" value="Class I glutamine amidotransferase-like"/>
    <property type="match status" value="1"/>
</dbReference>
<sequence length="231" mass="24761">MLWSAWVTLGWGMAVLLMPENPPFIASFRNPWGRGPLTHLPPSRRSAMPSVDQSRILIVATDGFEQSELFDPRQSLIDAGAKVTLASPATDPIQGMKHDEKGDTITPDITLDQVKIEEYDGLLLPGGVANPDTLRTNDKAVEIVRNFAVSGKPVAAICHGPWLLVEADVVDGRTVTSWPSVRTDLANAGASVVDREVVVDGNLITSRKPDDIPAFVDAFKAAVADVATADA</sequence>
<organism evidence="3 4">
    <name type="scientific">Sphingobium amiense</name>
    <dbReference type="NCBI Taxonomy" id="135719"/>
    <lineage>
        <taxon>Bacteria</taxon>
        <taxon>Pseudomonadati</taxon>
        <taxon>Pseudomonadota</taxon>
        <taxon>Alphaproteobacteria</taxon>
        <taxon>Sphingomonadales</taxon>
        <taxon>Sphingomonadaceae</taxon>
        <taxon>Sphingobium</taxon>
    </lineage>
</organism>
<dbReference type="GO" id="GO:0016740">
    <property type="term" value="F:transferase activity"/>
    <property type="evidence" value="ECO:0007669"/>
    <property type="project" value="UniProtKB-KW"/>
</dbReference>